<comment type="similarity">
    <text evidence="11">Belongs to the glycosyltransferase 2 family. Plant cellulose synthase-like A subfamily.</text>
</comment>
<evidence type="ECO:0000256" key="11">
    <source>
        <dbReference type="ARBA" id="ARBA00060879"/>
    </source>
</evidence>
<comment type="function">
    <text evidence="10">Probable mannan synthase which consists of a 4-beta-mannosyltransferase activity on mannan using GDP-mannose. The beta-1,4-mannan product is the backbone for galactomannan synthesis by galactomannan galactosyltransferase. Galactomannan is a noncellulosic polysaccharides of plant cell wall.</text>
</comment>
<evidence type="ECO:0000256" key="9">
    <source>
        <dbReference type="ARBA" id="ARBA00051800"/>
    </source>
</evidence>
<feature type="transmembrane region" description="Helical" evidence="14">
    <location>
        <begin position="369"/>
        <end position="397"/>
    </location>
</feature>
<evidence type="ECO:0000256" key="13">
    <source>
        <dbReference type="ARBA" id="ARBA00076024"/>
    </source>
</evidence>
<evidence type="ECO:0000256" key="5">
    <source>
        <dbReference type="ARBA" id="ARBA00022989"/>
    </source>
</evidence>
<evidence type="ECO:0000256" key="4">
    <source>
        <dbReference type="ARBA" id="ARBA00022692"/>
    </source>
</evidence>
<keyword evidence="17" id="KW-1185">Reference proteome</keyword>
<evidence type="ECO:0000256" key="7">
    <source>
        <dbReference type="ARBA" id="ARBA00023136"/>
    </source>
</evidence>
<evidence type="ECO:0000256" key="10">
    <source>
        <dbReference type="ARBA" id="ARBA00056537"/>
    </source>
</evidence>
<gene>
    <name evidence="16" type="ORF">OT_ostta17g00790</name>
</gene>
<accession>A0A096P989</accession>
<name>A0A096P989_OSTTA</name>
<dbReference type="FunCoup" id="A0A096P989">
    <property type="interactions" value="280"/>
</dbReference>
<evidence type="ECO:0000256" key="6">
    <source>
        <dbReference type="ARBA" id="ARBA00023034"/>
    </source>
</evidence>
<dbReference type="GeneID" id="9831264"/>
<sequence>MATRGASWVGAIRVRYVSPILQVGVGILALLSSLVAADRLFHCYTATWWRYFSKRRALDRFKYVELEGSDEDQYPMVVIQLPMFNETDVCVHAIECAREMEWPRSKLLIQILDDSTCPETRATIEEALEVCKEQGVHTQYRWRSDRTGFKAGAMHDAMDDIVEYDYVCVFDADFSPDPDFLMKTVPWIHSNNHVGFVQARWTYINSSENLLTRVQSISLNYHIRCEQFARFSANLFFNFNGTAGIWRRTCIVDSGGWNHRTTVEDLDLSLRAHLRGWKFIFLDDVTCLNEIPAQYDAYRKQQHRWSAGPMQLWRKAMGSIWASNEIPLASKLYLNVFFFGTRMFATHLVSFFFYLLLIPLSTLCPEVVLPLWALVYTPMLVTLSTCIFTPGGIYYAIPYVLFENAMTIVKLSAMVSGLFAMENANEWVVTTKVGKWVAKRVEKARNIKLVQKVAAKVAAKAAARKKPFHAKELLMGAFFATCGLWGVFRHALFGFCIFLFAQASVFFLFGANAVDNLFRQHHHEHAA</sequence>
<dbReference type="CDD" id="cd06437">
    <property type="entry name" value="CESA_CaSu_A2"/>
    <property type="match status" value="1"/>
</dbReference>
<comment type="catalytic activity">
    <reaction evidence="9">
        <text>GDP-mannose + (glucomannan)n = GDP + (glucomannan)n+1.</text>
        <dbReference type="EC" id="2.4.1.32"/>
    </reaction>
</comment>
<comment type="caution">
    <text evidence="16">The sequence shown here is derived from an EMBL/GenBank/DDBJ whole genome shotgun (WGS) entry which is preliminary data.</text>
</comment>
<keyword evidence="7 14" id="KW-0472">Membrane</keyword>
<protein>
    <recommendedName>
        <fullName evidence="12">glucomannan 4-beta-mannosyltransferase</fullName>
        <ecNumber evidence="12">2.4.1.32</ecNumber>
    </recommendedName>
    <alternativeName>
        <fullName evidence="13">Glucomannan synthase</fullName>
    </alternativeName>
</protein>
<dbReference type="Pfam" id="PF13632">
    <property type="entry name" value="Glyco_trans_2_3"/>
    <property type="match status" value="1"/>
</dbReference>
<evidence type="ECO:0000313" key="17">
    <source>
        <dbReference type="Proteomes" id="UP000009170"/>
    </source>
</evidence>
<dbReference type="EMBL" id="CAID01000017">
    <property type="protein sequence ID" value="CEG00539.1"/>
    <property type="molecule type" value="Genomic_DNA"/>
</dbReference>
<reference evidence="16 17" key="2">
    <citation type="journal article" date="2014" name="BMC Genomics">
        <title>An improved genome of the model marine alga Ostreococcus tauri unfolds by assessing Illumina de novo assemblies.</title>
        <authorList>
            <person name="Blanc-Mathieu R."/>
            <person name="Verhelst B."/>
            <person name="Derelle E."/>
            <person name="Rombauts S."/>
            <person name="Bouget F.Y."/>
            <person name="Carre I."/>
            <person name="Chateau A."/>
            <person name="Eyre-Walker A."/>
            <person name="Grimsley N."/>
            <person name="Moreau H."/>
            <person name="Piegu B."/>
            <person name="Rivals E."/>
            <person name="Schackwitz W."/>
            <person name="Van de Peer Y."/>
            <person name="Piganeau G."/>
        </authorList>
    </citation>
    <scope>NUCLEOTIDE SEQUENCE [LARGE SCALE GENOMIC DNA]</scope>
    <source>
        <strain evidence="17">OTTH 0595 / CCAP 157/2 / RCC745</strain>
    </source>
</reference>
<dbReference type="SUPFAM" id="SSF53448">
    <property type="entry name" value="Nucleotide-diphospho-sugar transferases"/>
    <property type="match status" value="1"/>
</dbReference>
<keyword evidence="6" id="KW-0333">Golgi apparatus</keyword>
<feature type="transmembrane region" description="Helical" evidence="14">
    <location>
        <begin position="20"/>
        <end position="41"/>
    </location>
</feature>
<evidence type="ECO:0000256" key="14">
    <source>
        <dbReference type="SAM" id="Phobius"/>
    </source>
</evidence>
<dbReference type="PANTHER" id="PTHR32044:SF80">
    <property type="entry name" value="XYLOGLUCAN GLYCOSYLTRANSFERASE 2-RELATED"/>
    <property type="match status" value="1"/>
</dbReference>
<keyword evidence="2" id="KW-0328">Glycosyltransferase</keyword>
<evidence type="ECO:0000256" key="8">
    <source>
        <dbReference type="ARBA" id="ARBA00023316"/>
    </source>
</evidence>
<keyword evidence="3" id="KW-0808">Transferase</keyword>
<dbReference type="RefSeq" id="XP_003083844.2">
    <property type="nucleotide sequence ID" value="XM_003083796.2"/>
</dbReference>
<evidence type="ECO:0000256" key="12">
    <source>
        <dbReference type="ARBA" id="ARBA00066505"/>
    </source>
</evidence>
<dbReference type="Gene3D" id="3.90.550.10">
    <property type="entry name" value="Spore Coat Polysaccharide Biosynthesis Protein SpsA, Chain A"/>
    <property type="match status" value="1"/>
</dbReference>
<proteinExistence type="inferred from homology"/>
<dbReference type="OrthoDB" id="72851at2759"/>
<evidence type="ECO:0000256" key="3">
    <source>
        <dbReference type="ARBA" id="ARBA00022679"/>
    </source>
</evidence>
<keyword evidence="8" id="KW-0961">Cell wall biogenesis/degradation</keyword>
<evidence type="ECO:0000256" key="2">
    <source>
        <dbReference type="ARBA" id="ARBA00022676"/>
    </source>
</evidence>
<comment type="subcellular location">
    <subcellularLocation>
        <location evidence="1">Golgi apparatus membrane</location>
        <topology evidence="1">Multi-pass membrane protein</topology>
    </subcellularLocation>
</comment>
<dbReference type="FunFam" id="3.90.550.10:FF:000057">
    <property type="entry name" value="Glycosyltransferase-like protein, family 2"/>
    <property type="match status" value="1"/>
</dbReference>
<dbReference type="PANTHER" id="PTHR32044">
    <property type="entry name" value="GLUCOMANNAN 4-BETA-MANNOSYLTRANSFERASE 9"/>
    <property type="match status" value="1"/>
</dbReference>
<reference evidence="17" key="1">
    <citation type="journal article" date="2006" name="Proc. Natl. Acad. Sci. U.S.A.">
        <title>Genome analysis of the smallest free-living eukaryote Ostreococcus tauri unveils many unique features.</title>
        <authorList>
            <person name="Derelle E."/>
            <person name="Ferraz C."/>
            <person name="Rombauts S."/>
            <person name="Rouze P."/>
            <person name="Worden A.Z."/>
            <person name="Robbens S."/>
            <person name="Partensky F."/>
            <person name="Degroeve S."/>
            <person name="Echeynie S."/>
            <person name="Cooke R."/>
            <person name="Saeys Y."/>
            <person name="Wuyts J."/>
            <person name="Jabbari K."/>
            <person name="Bowler C."/>
            <person name="Panaud O."/>
            <person name="Piegu B."/>
            <person name="Ball S.G."/>
            <person name="Ral J.-P."/>
            <person name="Bouget F.-Y."/>
            <person name="Piganeau G."/>
            <person name="De Baets B."/>
            <person name="Picard A."/>
            <person name="Delseny M."/>
            <person name="Demaille J."/>
            <person name="Van de Peer Y."/>
            <person name="Moreau H."/>
        </authorList>
    </citation>
    <scope>NUCLEOTIDE SEQUENCE [LARGE SCALE GENOMIC DNA]</scope>
    <source>
        <strain evidence="17">OTTH 0595 / CCAP 157/2 / RCC745</strain>
    </source>
</reference>
<feature type="transmembrane region" description="Helical" evidence="14">
    <location>
        <begin position="468"/>
        <end position="486"/>
    </location>
</feature>
<dbReference type="STRING" id="70448.A0A096P989"/>
<organism evidence="16 17">
    <name type="scientific">Ostreococcus tauri</name>
    <name type="common">Marine green alga</name>
    <dbReference type="NCBI Taxonomy" id="70448"/>
    <lineage>
        <taxon>Eukaryota</taxon>
        <taxon>Viridiplantae</taxon>
        <taxon>Chlorophyta</taxon>
        <taxon>Mamiellophyceae</taxon>
        <taxon>Mamiellales</taxon>
        <taxon>Bathycoccaceae</taxon>
        <taxon>Ostreococcus</taxon>
    </lineage>
</organism>
<feature type="domain" description="Glycosyltransferase 2-like" evidence="15">
    <location>
        <begin position="166"/>
        <end position="359"/>
    </location>
</feature>
<evidence type="ECO:0000256" key="1">
    <source>
        <dbReference type="ARBA" id="ARBA00004653"/>
    </source>
</evidence>
<dbReference type="Proteomes" id="UP000009170">
    <property type="component" value="Unassembled WGS sequence"/>
</dbReference>
<dbReference type="InterPro" id="IPR001173">
    <property type="entry name" value="Glyco_trans_2-like"/>
</dbReference>
<dbReference type="GO" id="GO:0000139">
    <property type="term" value="C:Golgi membrane"/>
    <property type="evidence" value="ECO:0007669"/>
    <property type="project" value="UniProtKB-SubCell"/>
</dbReference>
<dbReference type="InterPro" id="IPR029044">
    <property type="entry name" value="Nucleotide-diphossugar_trans"/>
</dbReference>
<keyword evidence="4 14" id="KW-0812">Transmembrane</keyword>
<dbReference type="GO" id="GO:0047259">
    <property type="term" value="F:glucomannan 4-beta-mannosyltransferase activity"/>
    <property type="evidence" value="ECO:0007669"/>
    <property type="project" value="UniProtKB-EC"/>
</dbReference>
<dbReference type="InParanoid" id="A0A096P989"/>
<evidence type="ECO:0000313" key="16">
    <source>
        <dbReference type="EMBL" id="CEG00539.1"/>
    </source>
</evidence>
<dbReference type="AlphaFoldDB" id="A0A096P989"/>
<dbReference type="GO" id="GO:0071555">
    <property type="term" value="P:cell wall organization"/>
    <property type="evidence" value="ECO:0007669"/>
    <property type="project" value="UniProtKB-KW"/>
</dbReference>
<evidence type="ECO:0000259" key="15">
    <source>
        <dbReference type="Pfam" id="PF13632"/>
    </source>
</evidence>
<keyword evidence="5 14" id="KW-1133">Transmembrane helix</keyword>
<dbReference type="EC" id="2.4.1.32" evidence="12"/>
<feature type="transmembrane region" description="Helical" evidence="14">
    <location>
        <begin position="492"/>
        <end position="514"/>
    </location>
</feature>
<dbReference type="KEGG" id="ota:OT_ostta17g00790"/>